<name>A0A7R8YR88_HERIL</name>
<organism evidence="1 2">
    <name type="scientific">Hermetia illucens</name>
    <name type="common">Black soldier fly</name>
    <dbReference type="NCBI Taxonomy" id="343691"/>
    <lineage>
        <taxon>Eukaryota</taxon>
        <taxon>Metazoa</taxon>
        <taxon>Ecdysozoa</taxon>
        <taxon>Arthropoda</taxon>
        <taxon>Hexapoda</taxon>
        <taxon>Insecta</taxon>
        <taxon>Pterygota</taxon>
        <taxon>Neoptera</taxon>
        <taxon>Endopterygota</taxon>
        <taxon>Diptera</taxon>
        <taxon>Brachycera</taxon>
        <taxon>Stratiomyomorpha</taxon>
        <taxon>Stratiomyidae</taxon>
        <taxon>Hermetiinae</taxon>
        <taxon>Hermetia</taxon>
    </lineage>
</organism>
<protein>
    <submittedName>
        <fullName evidence="1">Uncharacterized protein</fullName>
    </submittedName>
</protein>
<reference evidence="1 2" key="1">
    <citation type="submission" date="2020-11" db="EMBL/GenBank/DDBJ databases">
        <authorList>
            <person name="Wallbank WR R."/>
            <person name="Pardo Diaz C."/>
            <person name="Kozak K."/>
            <person name="Martin S."/>
            <person name="Jiggins C."/>
            <person name="Moest M."/>
            <person name="Warren A I."/>
            <person name="Generalovic N T."/>
            <person name="Byers J.R.P. K."/>
            <person name="Montejo-Kovacevich G."/>
            <person name="Yen C E."/>
        </authorList>
    </citation>
    <scope>NUCLEOTIDE SEQUENCE [LARGE SCALE GENOMIC DNA]</scope>
</reference>
<dbReference type="InParanoid" id="A0A7R8YR88"/>
<keyword evidence="2" id="KW-1185">Reference proteome</keyword>
<accession>A0A7R8YR88</accession>
<proteinExistence type="predicted"/>
<dbReference type="AlphaFoldDB" id="A0A7R8YR88"/>
<gene>
    <name evidence="1" type="ORF">HERILL_LOCUS5493</name>
</gene>
<sequence>MVTTCSSFGLGSAFPLLLSLFARHPNFEQKTFCTLGAITMLRSPMTLVAYEIVCHRTYEYEYECGGGKVWGEFLRPYASTTNARISDSQAQTSTSSA</sequence>
<evidence type="ECO:0000313" key="1">
    <source>
        <dbReference type="EMBL" id="CAD7082458.1"/>
    </source>
</evidence>
<evidence type="ECO:0000313" key="2">
    <source>
        <dbReference type="Proteomes" id="UP000594454"/>
    </source>
</evidence>
<dbReference type="EMBL" id="LR899010">
    <property type="protein sequence ID" value="CAD7082458.1"/>
    <property type="molecule type" value="Genomic_DNA"/>
</dbReference>
<dbReference type="Proteomes" id="UP000594454">
    <property type="component" value="Chromosome 2"/>
</dbReference>